<dbReference type="GO" id="GO:0005737">
    <property type="term" value="C:cytoplasm"/>
    <property type="evidence" value="ECO:0007669"/>
    <property type="project" value="InterPro"/>
</dbReference>
<name>A0A645FV24_9ZZZZ</name>
<proteinExistence type="predicted"/>
<organism evidence="3">
    <name type="scientific">bioreactor metagenome</name>
    <dbReference type="NCBI Taxonomy" id="1076179"/>
    <lineage>
        <taxon>unclassified sequences</taxon>
        <taxon>metagenomes</taxon>
        <taxon>ecological metagenomes</taxon>
    </lineage>
</organism>
<reference evidence="3" key="1">
    <citation type="submission" date="2019-08" db="EMBL/GenBank/DDBJ databases">
        <authorList>
            <person name="Kucharzyk K."/>
            <person name="Murdoch R.W."/>
            <person name="Higgins S."/>
            <person name="Loffler F."/>
        </authorList>
    </citation>
    <scope>NUCLEOTIDE SEQUENCE</scope>
</reference>
<gene>
    <name evidence="3" type="ORF">SDC9_163210</name>
</gene>
<evidence type="ECO:0000256" key="2">
    <source>
        <dbReference type="ARBA" id="ARBA00023277"/>
    </source>
</evidence>
<dbReference type="PANTHER" id="PTHR36120:SF2">
    <property type="entry name" value="FUCOSE ISOMERASE"/>
    <property type="match status" value="1"/>
</dbReference>
<protein>
    <recommendedName>
        <fullName evidence="4">L-fucose isomerase C-terminal domain-containing protein</fullName>
    </recommendedName>
</protein>
<dbReference type="AlphaFoldDB" id="A0A645FV24"/>
<comment type="caution">
    <text evidence="3">The sequence shown here is derived from an EMBL/GenBank/DDBJ whole genome shotgun (WGS) entry which is preliminary data.</text>
</comment>
<dbReference type="InterPro" id="IPR009015">
    <property type="entry name" value="Fucose_isomerase_N/cen_sf"/>
</dbReference>
<evidence type="ECO:0000256" key="1">
    <source>
        <dbReference type="ARBA" id="ARBA00023235"/>
    </source>
</evidence>
<keyword evidence="2" id="KW-0119">Carbohydrate metabolism</keyword>
<keyword evidence="1" id="KW-0413">Isomerase</keyword>
<dbReference type="GO" id="GO:0005996">
    <property type="term" value="P:monosaccharide metabolic process"/>
    <property type="evidence" value="ECO:0007669"/>
    <property type="project" value="InterPro"/>
</dbReference>
<dbReference type="EMBL" id="VSSQ01062748">
    <property type="protein sequence ID" value="MPN15874.1"/>
    <property type="molecule type" value="Genomic_DNA"/>
</dbReference>
<accession>A0A645FV24</accession>
<evidence type="ECO:0000313" key="3">
    <source>
        <dbReference type="EMBL" id="MPN15874.1"/>
    </source>
</evidence>
<dbReference type="PANTHER" id="PTHR36120">
    <property type="entry name" value="FUCOSE ISOMERASE"/>
    <property type="match status" value="1"/>
</dbReference>
<sequence length="199" mass="21927">MYGAVERMVVRHNLQAVTVRCFDLLGLIHTTGCLALAILNAKGIPAACEGDTKSLISMVVSFLLTGQSSFMANPSCMDPEKGEIIFAHCTLPLDMPDRYTLTTHFESGIGVAVSGDLPAGPVTVFKCNDDMTRFYAGEAQLMESLHRGDLCRTQMRLVLKDGTDYFAHRPISNHHMIVRGAWAEVFEEFFAPLQNSARQ</sequence>
<dbReference type="SUPFAM" id="SSF53743">
    <property type="entry name" value="FucI/AraA N-terminal and middle domains"/>
    <property type="match status" value="1"/>
</dbReference>
<evidence type="ECO:0008006" key="4">
    <source>
        <dbReference type="Google" id="ProtNLM"/>
    </source>
</evidence>
<dbReference type="GO" id="GO:0016861">
    <property type="term" value="F:intramolecular oxidoreductase activity, interconverting aldoses and ketoses"/>
    <property type="evidence" value="ECO:0007669"/>
    <property type="project" value="InterPro"/>
</dbReference>